<evidence type="ECO:0000259" key="1">
    <source>
        <dbReference type="Pfam" id="PF01208"/>
    </source>
</evidence>
<dbReference type="RefSeq" id="WP_284325316.1">
    <property type="nucleotide sequence ID" value="NZ_BSPP01000007.1"/>
</dbReference>
<dbReference type="InterPro" id="IPR038071">
    <property type="entry name" value="UROD/MetE-like_sf"/>
</dbReference>
<dbReference type="Gene3D" id="3.20.20.210">
    <property type="match status" value="1"/>
</dbReference>
<dbReference type="GO" id="GO:0004853">
    <property type="term" value="F:uroporphyrinogen decarboxylase activity"/>
    <property type="evidence" value="ECO:0007669"/>
    <property type="project" value="InterPro"/>
</dbReference>
<proteinExistence type="predicted"/>
<dbReference type="Proteomes" id="UP001157355">
    <property type="component" value="Unassembled WGS sequence"/>
</dbReference>
<dbReference type="SUPFAM" id="SSF51726">
    <property type="entry name" value="UROD/MetE-like"/>
    <property type="match status" value="1"/>
</dbReference>
<dbReference type="AlphaFoldDB" id="A0AA37TW71"/>
<keyword evidence="3" id="KW-1185">Reference proteome</keyword>
<reference evidence="2 3" key="1">
    <citation type="journal article" date="2014" name="Int. J. Syst. Evol. Microbiol.">
        <title>Complete genome sequence of Corynebacterium casei LMG S-19264T (=DSM 44701T), isolated from a smear-ripened cheese.</title>
        <authorList>
            <consortium name="US DOE Joint Genome Institute (JGI-PGF)"/>
            <person name="Walter F."/>
            <person name="Albersmeier A."/>
            <person name="Kalinowski J."/>
            <person name="Ruckert C."/>
        </authorList>
    </citation>
    <scope>NUCLEOTIDE SEQUENCE [LARGE SCALE GENOMIC DNA]</scope>
    <source>
        <strain evidence="2 3">NBRC 111766</strain>
    </source>
</reference>
<sequence length="340" mass="37357">MPYSDAIKTVFADRLGKGPLFSVWSHFPALDMEAERLAEASVAFQRDFDLDFLKTAPNGMYAVEDMGVTIDFSEVARGGVARIVETPFERAQDWARLPQVDPQAGALGRELHALRLMRAELPKLPIIFTIFSPMTIASKLSRGAVHRQIAERQGLDGLHAALERIAINVREYAKAAIAAGADGVFFAHQDSGRDVLGYDDFCEFVAPYDIEALVGAQRGRFNILHAHGAQIRFRDIRDYPVHALNWHNWETRPSAAAAMISSNKCIVGGIDRRALTGNDVDLVKAQILQTLDEVQGLGGDLIIAPSCSIRAGFSRDTLREVRDFVRALPEFAPDTAEAAA</sequence>
<gene>
    <name evidence="2" type="ORF">GCM10010873_21090</name>
</gene>
<dbReference type="EMBL" id="BSPP01000007">
    <property type="protein sequence ID" value="GLS87135.1"/>
    <property type="molecule type" value="Genomic_DNA"/>
</dbReference>
<feature type="domain" description="Uroporphyrinogen decarboxylase (URO-D)" evidence="1">
    <location>
        <begin position="26"/>
        <end position="327"/>
    </location>
</feature>
<comment type="caution">
    <text evidence="2">The sequence shown here is derived from an EMBL/GenBank/DDBJ whole genome shotgun (WGS) entry which is preliminary data.</text>
</comment>
<organism evidence="2 3">
    <name type="scientific">Cypionkella aquatica</name>
    <dbReference type="NCBI Taxonomy" id="1756042"/>
    <lineage>
        <taxon>Bacteria</taxon>
        <taxon>Pseudomonadati</taxon>
        <taxon>Pseudomonadota</taxon>
        <taxon>Alphaproteobacteria</taxon>
        <taxon>Rhodobacterales</taxon>
        <taxon>Paracoccaceae</taxon>
        <taxon>Cypionkella</taxon>
    </lineage>
</organism>
<dbReference type="PANTHER" id="PTHR47099:SF1">
    <property type="entry name" value="METHYLCOBAMIDE:COM METHYLTRANSFERASE MTBA"/>
    <property type="match status" value="1"/>
</dbReference>
<dbReference type="GO" id="GO:0006779">
    <property type="term" value="P:porphyrin-containing compound biosynthetic process"/>
    <property type="evidence" value="ECO:0007669"/>
    <property type="project" value="InterPro"/>
</dbReference>
<dbReference type="InterPro" id="IPR052024">
    <property type="entry name" value="Methanogen_methyltrans"/>
</dbReference>
<evidence type="ECO:0000313" key="3">
    <source>
        <dbReference type="Proteomes" id="UP001157355"/>
    </source>
</evidence>
<evidence type="ECO:0000313" key="2">
    <source>
        <dbReference type="EMBL" id="GLS87135.1"/>
    </source>
</evidence>
<protein>
    <recommendedName>
        <fullName evidence="1">Uroporphyrinogen decarboxylase (URO-D) domain-containing protein</fullName>
    </recommendedName>
</protein>
<dbReference type="InterPro" id="IPR000257">
    <property type="entry name" value="Uroporphyrinogen_deCOase"/>
</dbReference>
<dbReference type="Pfam" id="PF01208">
    <property type="entry name" value="URO-D"/>
    <property type="match status" value="1"/>
</dbReference>
<accession>A0AA37TW71</accession>
<name>A0AA37TW71_9RHOB</name>
<dbReference type="PANTHER" id="PTHR47099">
    <property type="entry name" value="METHYLCOBAMIDE:COM METHYLTRANSFERASE MTBA"/>
    <property type="match status" value="1"/>
</dbReference>